<protein>
    <submittedName>
        <fullName evidence="3">OLC1v1013164C1</fullName>
    </submittedName>
</protein>
<dbReference type="Pfam" id="PF03732">
    <property type="entry name" value="Retrotrans_gag"/>
    <property type="match status" value="1"/>
</dbReference>
<evidence type="ECO:0000256" key="1">
    <source>
        <dbReference type="SAM" id="MobiDB-lite"/>
    </source>
</evidence>
<dbReference type="PANTHER" id="PTHR33223">
    <property type="entry name" value="CCHC-TYPE DOMAIN-CONTAINING PROTEIN"/>
    <property type="match status" value="1"/>
</dbReference>
<evidence type="ECO:0000313" key="4">
    <source>
        <dbReference type="Proteomes" id="UP001161247"/>
    </source>
</evidence>
<accession>A0AAV1DXL6</accession>
<dbReference type="CDD" id="cd00303">
    <property type="entry name" value="retropepsin_like"/>
    <property type="match status" value="1"/>
</dbReference>
<dbReference type="PANTHER" id="PTHR33223:SF10">
    <property type="entry name" value="AMINOTRANSFERASE-LIKE PLANT MOBILE DOMAIN-CONTAINING PROTEIN"/>
    <property type="match status" value="1"/>
</dbReference>
<reference evidence="3" key="1">
    <citation type="submission" date="2023-03" db="EMBL/GenBank/DDBJ databases">
        <authorList>
            <person name="Julca I."/>
        </authorList>
    </citation>
    <scope>NUCLEOTIDE SEQUENCE</scope>
</reference>
<gene>
    <name evidence="3" type="ORF">OLC1_LOCUS19830</name>
</gene>
<feature type="domain" description="Retrotransposon gag" evidence="2">
    <location>
        <begin position="67"/>
        <end position="157"/>
    </location>
</feature>
<evidence type="ECO:0000259" key="2">
    <source>
        <dbReference type="Pfam" id="PF03732"/>
    </source>
</evidence>
<sequence length="521" mass="59282">MRKIIGIGLDRSPFIPDIRDEPKPRDFDFPKEFKPYSGDTDVSQWLQGYFQVMRIRNTTMNFMAKALPSYLAGSAQRWFGQLPEGSIISFEDMSVKLATRFFQSKRISRISIDLSSIREGQHESLTDFHRRFIQETLQVDNIDDRDVRNGFIQGLNPFGKSSMLRVKLSTKPPKNAQEMWAIVENHIQREHTLKRSQESFASIGLRDKSKVSMENKPALPKMDRQLTSLTKPRREILQIHKDELPVLKPLAPNPNRAREQYCKYHKDHGHDTEDCREIKRKIENGVKSSKFQQYIQGVSRQKNNKPQSQNYPKRNFKGPPRGDDRGNSWQPRANTQQQPHQITEATPQQLQQLPPADLMKQITHQVGAIYGAPLEVLSTTAMKNSLRTVSKTPRQEPSHKRFKGMEAIVFTDSDIVPDICPHSDAMVIEAIIANVKVGRVYVDNGSAVIIYSDCFKKMNIKNPSIRPATMLLMGLSGYTIIPTGIISLPISIGSHPRTVTLTMDFAVIDAPSPFNVILGRP</sequence>
<dbReference type="EMBL" id="OX459124">
    <property type="protein sequence ID" value="CAI9112689.1"/>
    <property type="molecule type" value="Genomic_DNA"/>
</dbReference>
<keyword evidence="4" id="KW-1185">Reference proteome</keyword>
<dbReference type="Proteomes" id="UP001161247">
    <property type="component" value="Chromosome 7"/>
</dbReference>
<feature type="compositionally biased region" description="Polar residues" evidence="1">
    <location>
        <begin position="298"/>
        <end position="312"/>
    </location>
</feature>
<feature type="compositionally biased region" description="Polar residues" evidence="1">
    <location>
        <begin position="327"/>
        <end position="342"/>
    </location>
</feature>
<dbReference type="AlphaFoldDB" id="A0AAV1DXL6"/>
<evidence type="ECO:0000313" key="3">
    <source>
        <dbReference type="EMBL" id="CAI9112689.1"/>
    </source>
</evidence>
<name>A0AAV1DXL6_OLDCO</name>
<proteinExistence type="predicted"/>
<dbReference type="InterPro" id="IPR005162">
    <property type="entry name" value="Retrotrans_gag_dom"/>
</dbReference>
<organism evidence="3 4">
    <name type="scientific">Oldenlandia corymbosa var. corymbosa</name>
    <dbReference type="NCBI Taxonomy" id="529605"/>
    <lineage>
        <taxon>Eukaryota</taxon>
        <taxon>Viridiplantae</taxon>
        <taxon>Streptophyta</taxon>
        <taxon>Embryophyta</taxon>
        <taxon>Tracheophyta</taxon>
        <taxon>Spermatophyta</taxon>
        <taxon>Magnoliopsida</taxon>
        <taxon>eudicotyledons</taxon>
        <taxon>Gunneridae</taxon>
        <taxon>Pentapetalae</taxon>
        <taxon>asterids</taxon>
        <taxon>lamiids</taxon>
        <taxon>Gentianales</taxon>
        <taxon>Rubiaceae</taxon>
        <taxon>Rubioideae</taxon>
        <taxon>Spermacoceae</taxon>
        <taxon>Hedyotis-Oldenlandia complex</taxon>
        <taxon>Oldenlandia</taxon>
    </lineage>
</organism>
<feature type="region of interest" description="Disordered" evidence="1">
    <location>
        <begin position="298"/>
        <end position="342"/>
    </location>
</feature>